<feature type="repeat" description="PPR" evidence="2">
    <location>
        <begin position="5"/>
        <end position="39"/>
    </location>
</feature>
<reference evidence="4" key="1">
    <citation type="submission" date="2024-07" db="EMBL/GenBank/DDBJ databases">
        <title>Two chromosome-level genome assemblies of Korean endemic species Abeliophyllum distichum and Forsythia ovata (Oleaceae).</title>
        <authorList>
            <person name="Jang H."/>
        </authorList>
    </citation>
    <scope>NUCLEOTIDE SEQUENCE [LARGE SCALE GENOMIC DNA]</scope>
</reference>
<dbReference type="InterPro" id="IPR011990">
    <property type="entry name" value="TPR-like_helical_dom_sf"/>
</dbReference>
<evidence type="ECO:0000313" key="4">
    <source>
        <dbReference type="Proteomes" id="UP001604336"/>
    </source>
</evidence>
<comment type="caution">
    <text evidence="3">The sequence shown here is derived from an EMBL/GenBank/DDBJ whole genome shotgun (WGS) entry which is preliminary data.</text>
</comment>
<dbReference type="InterPro" id="IPR046960">
    <property type="entry name" value="PPR_At4g14850-like_plant"/>
</dbReference>
<keyword evidence="1" id="KW-0677">Repeat</keyword>
<dbReference type="Pfam" id="PF01535">
    <property type="entry name" value="PPR"/>
    <property type="match status" value="1"/>
</dbReference>
<accession>A0ABD1RH84</accession>
<keyword evidence="4" id="KW-1185">Reference proteome</keyword>
<name>A0ABD1RH84_9LAMI</name>
<dbReference type="NCBIfam" id="TIGR00756">
    <property type="entry name" value="PPR"/>
    <property type="match status" value="1"/>
</dbReference>
<proteinExistence type="predicted"/>
<dbReference type="Gene3D" id="1.25.40.10">
    <property type="entry name" value="Tetratricopeptide repeat domain"/>
    <property type="match status" value="1"/>
</dbReference>
<dbReference type="AlphaFoldDB" id="A0ABD1RH84"/>
<evidence type="ECO:0000256" key="1">
    <source>
        <dbReference type="ARBA" id="ARBA00022737"/>
    </source>
</evidence>
<dbReference type="PANTHER" id="PTHR47926">
    <property type="entry name" value="PENTATRICOPEPTIDE REPEAT-CONTAINING PROTEIN"/>
    <property type="match status" value="1"/>
</dbReference>
<protein>
    <submittedName>
        <fullName evidence="3">Pentatricopeptide repeat-containing protein</fullName>
    </submittedName>
</protein>
<dbReference type="Proteomes" id="UP001604336">
    <property type="component" value="Unassembled WGS sequence"/>
</dbReference>
<organism evidence="3 4">
    <name type="scientific">Abeliophyllum distichum</name>
    <dbReference type="NCBI Taxonomy" id="126358"/>
    <lineage>
        <taxon>Eukaryota</taxon>
        <taxon>Viridiplantae</taxon>
        <taxon>Streptophyta</taxon>
        <taxon>Embryophyta</taxon>
        <taxon>Tracheophyta</taxon>
        <taxon>Spermatophyta</taxon>
        <taxon>Magnoliopsida</taxon>
        <taxon>eudicotyledons</taxon>
        <taxon>Gunneridae</taxon>
        <taxon>Pentapetalae</taxon>
        <taxon>asterids</taxon>
        <taxon>lamiids</taxon>
        <taxon>Lamiales</taxon>
        <taxon>Oleaceae</taxon>
        <taxon>Forsythieae</taxon>
        <taxon>Abeliophyllum</taxon>
    </lineage>
</organism>
<evidence type="ECO:0000313" key="3">
    <source>
        <dbReference type="EMBL" id="KAL2487133.1"/>
    </source>
</evidence>
<dbReference type="EMBL" id="JBFOLK010000009">
    <property type="protein sequence ID" value="KAL2487133.1"/>
    <property type="molecule type" value="Genomic_DNA"/>
</dbReference>
<dbReference type="Pfam" id="PF13041">
    <property type="entry name" value="PPR_2"/>
    <property type="match status" value="1"/>
</dbReference>
<dbReference type="PROSITE" id="PS51375">
    <property type="entry name" value="PPR"/>
    <property type="match status" value="1"/>
</dbReference>
<sequence>MPEKHLVSWTTIISGYGMHGHGEIAVELYDDMIREGIQPDKTVFVSVLSACSHAGLTKRGIDYFDSMEPDYGMKSGSEHYYCVVDFLGRVGQLREAYKLIKSMPTELDGPVWKSPFGCLQNP</sequence>
<evidence type="ECO:0000256" key="2">
    <source>
        <dbReference type="PROSITE-ProRule" id="PRU00708"/>
    </source>
</evidence>
<gene>
    <name evidence="3" type="ORF">Adt_31889</name>
</gene>
<dbReference type="InterPro" id="IPR002885">
    <property type="entry name" value="PPR_rpt"/>
</dbReference>